<evidence type="ECO:0000256" key="1">
    <source>
        <dbReference type="SAM" id="MobiDB-lite"/>
    </source>
</evidence>
<keyword evidence="3" id="KW-1185">Reference proteome</keyword>
<protein>
    <submittedName>
        <fullName evidence="2">Uncharacterized protein</fullName>
    </submittedName>
</protein>
<accession>A0A917I763</accession>
<organism evidence="2 3">
    <name type="scientific">Alsobacter metallidurans</name>
    <dbReference type="NCBI Taxonomy" id="340221"/>
    <lineage>
        <taxon>Bacteria</taxon>
        <taxon>Pseudomonadati</taxon>
        <taxon>Pseudomonadota</taxon>
        <taxon>Alphaproteobacteria</taxon>
        <taxon>Hyphomicrobiales</taxon>
        <taxon>Alsobacteraceae</taxon>
        <taxon>Alsobacter</taxon>
    </lineage>
</organism>
<gene>
    <name evidence="2" type="ORF">GCM10007036_19320</name>
</gene>
<proteinExistence type="predicted"/>
<dbReference type="Proteomes" id="UP000603912">
    <property type="component" value="Unassembled WGS sequence"/>
</dbReference>
<evidence type="ECO:0000313" key="2">
    <source>
        <dbReference type="EMBL" id="GGH17693.1"/>
    </source>
</evidence>
<dbReference type="EMBL" id="BMES01000001">
    <property type="protein sequence ID" value="GGH17693.1"/>
    <property type="molecule type" value="Genomic_DNA"/>
</dbReference>
<reference evidence="2" key="2">
    <citation type="submission" date="2020-09" db="EMBL/GenBank/DDBJ databases">
        <authorList>
            <person name="Sun Q."/>
            <person name="Zhou Y."/>
        </authorList>
    </citation>
    <scope>NUCLEOTIDE SEQUENCE</scope>
    <source>
        <strain evidence="2">CGMCC 1.12214</strain>
    </source>
</reference>
<evidence type="ECO:0000313" key="3">
    <source>
        <dbReference type="Proteomes" id="UP000603912"/>
    </source>
</evidence>
<reference evidence="2" key="1">
    <citation type="journal article" date="2014" name="Int. J. Syst. Evol. Microbiol.">
        <title>Complete genome sequence of Corynebacterium casei LMG S-19264T (=DSM 44701T), isolated from a smear-ripened cheese.</title>
        <authorList>
            <consortium name="US DOE Joint Genome Institute (JGI-PGF)"/>
            <person name="Walter F."/>
            <person name="Albersmeier A."/>
            <person name="Kalinowski J."/>
            <person name="Ruckert C."/>
        </authorList>
    </citation>
    <scope>NUCLEOTIDE SEQUENCE</scope>
    <source>
        <strain evidence="2">CGMCC 1.12214</strain>
    </source>
</reference>
<sequence>MARPTAREDAERVVGLTQALHRLDPGIHPLGSRVDGWEKLGHGGEWLGLRTVRTPSELAPWRTPSTVIPGLDPRIHALGSRVNGRNKPGHDGE</sequence>
<comment type="caution">
    <text evidence="2">The sequence shown here is derived from an EMBL/GenBank/DDBJ whole genome shotgun (WGS) entry which is preliminary data.</text>
</comment>
<name>A0A917I763_9HYPH</name>
<dbReference type="AlphaFoldDB" id="A0A917I763"/>
<feature type="region of interest" description="Disordered" evidence="1">
    <location>
        <begin position="70"/>
        <end position="93"/>
    </location>
</feature>